<dbReference type="AlphaFoldDB" id="A0ABD7KTZ0"/>
<proteinExistence type="predicted"/>
<accession>A0ABD7KTZ0</accession>
<name>A0ABD7KTZ0_9ENTR</name>
<sequence length="102" mass="10733">MSTLTKEWLLRTIAELEEERDATPGAVNEDATMALAAMKRALASLMAEPVTTSYKLPEGCAVVPVEPTLDMVKAGAAAASIGMLIPGIYKAMLAAAPQQEDI</sequence>
<evidence type="ECO:0000313" key="2">
    <source>
        <dbReference type="Proteomes" id="UP000077295"/>
    </source>
</evidence>
<dbReference type="EMBL" id="FKEV01000003">
    <property type="protein sequence ID" value="SAD89530.1"/>
    <property type="molecule type" value="Genomic_DNA"/>
</dbReference>
<evidence type="ECO:0008006" key="3">
    <source>
        <dbReference type="Google" id="ProtNLM"/>
    </source>
</evidence>
<dbReference type="Proteomes" id="UP000077295">
    <property type="component" value="Unassembled WGS sequence"/>
</dbReference>
<evidence type="ECO:0000313" key="1">
    <source>
        <dbReference type="EMBL" id="SAD89530.1"/>
    </source>
</evidence>
<protein>
    <recommendedName>
        <fullName evidence="3">Phage protein</fullName>
    </recommendedName>
</protein>
<dbReference type="RefSeq" id="WP_063840770.1">
    <property type="nucleotide sequence ID" value="NZ_FKEV01000003.1"/>
</dbReference>
<reference evidence="1 2" key="1">
    <citation type="submission" date="2016-03" db="EMBL/GenBank/DDBJ databases">
        <authorList>
            <consortium name="Pathogen Informatics"/>
        </authorList>
    </citation>
    <scope>NUCLEOTIDE SEQUENCE [LARGE SCALE GENOMIC DNA]</scope>
    <source>
        <strain evidence="2">e552</strain>
    </source>
</reference>
<comment type="caution">
    <text evidence="1">The sequence shown here is derived from an EMBL/GenBank/DDBJ whole genome shotgun (WGS) entry which is preliminary data.</text>
</comment>
<gene>
    <name evidence="1" type="ORF">SAMEA2273187_01329</name>
</gene>
<organism evidence="1 2">
    <name type="scientific">Enterobacter hormaechei</name>
    <dbReference type="NCBI Taxonomy" id="158836"/>
    <lineage>
        <taxon>Bacteria</taxon>
        <taxon>Pseudomonadati</taxon>
        <taxon>Pseudomonadota</taxon>
        <taxon>Gammaproteobacteria</taxon>
        <taxon>Enterobacterales</taxon>
        <taxon>Enterobacteriaceae</taxon>
        <taxon>Enterobacter</taxon>
        <taxon>Enterobacter cloacae complex</taxon>
    </lineage>
</organism>